<accession>A0ABN9V5Q4</accession>
<protein>
    <recommendedName>
        <fullName evidence="2">Thioredoxin domain-containing protein</fullName>
    </recommendedName>
</protein>
<dbReference type="CDD" id="cd02947">
    <property type="entry name" value="TRX_family"/>
    <property type="match status" value="1"/>
</dbReference>
<evidence type="ECO:0000259" key="2">
    <source>
        <dbReference type="Pfam" id="PF00085"/>
    </source>
</evidence>
<feature type="compositionally biased region" description="Low complexity" evidence="1">
    <location>
        <begin position="79"/>
        <end position="89"/>
    </location>
</feature>
<dbReference type="InterPro" id="IPR036249">
    <property type="entry name" value="Thioredoxin-like_sf"/>
</dbReference>
<feature type="region of interest" description="Disordered" evidence="1">
    <location>
        <begin position="71"/>
        <end position="90"/>
    </location>
</feature>
<dbReference type="Pfam" id="PF00085">
    <property type="entry name" value="Thioredoxin"/>
    <property type="match status" value="1"/>
</dbReference>
<reference evidence="3" key="1">
    <citation type="submission" date="2023-10" db="EMBL/GenBank/DDBJ databases">
        <authorList>
            <person name="Chen Y."/>
            <person name="Shah S."/>
            <person name="Dougan E. K."/>
            <person name="Thang M."/>
            <person name="Chan C."/>
        </authorList>
    </citation>
    <scope>NUCLEOTIDE SEQUENCE [LARGE SCALE GENOMIC DNA]</scope>
</reference>
<dbReference type="InterPro" id="IPR013766">
    <property type="entry name" value="Thioredoxin_domain"/>
</dbReference>
<dbReference type="EMBL" id="CAUYUJ010016704">
    <property type="protein sequence ID" value="CAK0868000.1"/>
    <property type="molecule type" value="Genomic_DNA"/>
</dbReference>
<evidence type="ECO:0000313" key="3">
    <source>
        <dbReference type="EMBL" id="CAK0868000.1"/>
    </source>
</evidence>
<dbReference type="InterPro" id="IPR017937">
    <property type="entry name" value="Thioredoxin_CS"/>
</dbReference>
<evidence type="ECO:0000313" key="4">
    <source>
        <dbReference type="Proteomes" id="UP001189429"/>
    </source>
</evidence>
<organism evidence="3 4">
    <name type="scientific">Prorocentrum cordatum</name>
    <dbReference type="NCBI Taxonomy" id="2364126"/>
    <lineage>
        <taxon>Eukaryota</taxon>
        <taxon>Sar</taxon>
        <taxon>Alveolata</taxon>
        <taxon>Dinophyceae</taxon>
        <taxon>Prorocentrales</taxon>
        <taxon>Prorocentraceae</taxon>
        <taxon>Prorocentrum</taxon>
    </lineage>
</organism>
<sequence length="196" mass="20541">MDVMAPSGAPPRRSAQRARAWPARTEARHRRRLAAALAALLVAAVAATGASDQCRHGSPCFFAALRRTLAPSGPPSGPPDSGLPSSTPGDLVAQLKTGTPVVVDITAKWCGPCKVMEKTMVSLSNKYAGKVLAALGAAACVVYWAFSCMHQLANESKLCAFLARRRGGSSTEASRAIASRTHIESVVMTRVGVIRC</sequence>
<dbReference type="Proteomes" id="UP001189429">
    <property type="component" value="Unassembled WGS sequence"/>
</dbReference>
<dbReference type="Gene3D" id="3.40.30.10">
    <property type="entry name" value="Glutaredoxin"/>
    <property type="match status" value="1"/>
</dbReference>
<comment type="caution">
    <text evidence="3">The sequence shown here is derived from an EMBL/GenBank/DDBJ whole genome shotgun (WGS) entry which is preliminary data.</text>
</comment>
<gene>
    <name evidence="3" type="ORF">PCOR1329_LOCUS54799</name>
</gene>
<feature type="domain" description="Thioredoxin" evidence="2">
    <location>
        <begin position="98"/>
        <end position="132"/>
    </location>
</feature>
<feature type="compositionally biased region" description="Low complexity" evidence="1">
    <location>
        <begin position="1"/>
        <end position="24"/>
    </location>
</feature>
<evidence type="ECO:0000256" key="1">
    <source>
        <dbReference type="SAM" id="MobiDB-lite"/>
    </source>
</evidence>
<feature type="region of interest" description="Disordered" evidence="1">
    <location>
        <begin position="1"/>
        <end position="26"/>
    </location>
</feature>
<dbReference type="SUPFAM" id="SSF52833">
    <property type="entry name" value="Thioredoxin-like"/>
    <property type="match status" value="1"/>
</dbReference>
<keyword evidence="4" id="KW-1185">Reference proteome</keyword>
<name>A0ABN9V5Q4_9DINO</name>
<dbReference type="PROSITE" id="PS00194">
    <property type="entry name" value="THIOREDOXIN_1"/>
    <property type="match status" value="1"/>
</dbReference>
<proteinExistence type="predicted"/>